<dbReference type="EMBL" id="LAZR01031433">
    <property type="protein sequence ID" value="KKL53771.1"/>
    <property type="molecule type" value="Genomic_DNA"/>
</dbReference>
<gene>
    <name evidence="1" type="ORF">LCGC14_2272090</name>
</gene>
<comment type="caution">
    <text evidence="1">The sequence shown here is derived from an EMBL/GenBank/DDBJ whole genome shotgun (WGS) entry which is preliminary data.</text>
</comment>
<dbReference type="SUPFAM" id="SSF49899">
    <property type="entry name" value="Concanavalin A-like lectins/glucanases"/>
    <property type="match status" value="1"/>
</dbReference>
<reference evidence="1" key="1">
    <citation type="journal article" date="2015" name="Nature">
        <title>Complex archaea that bridge the gap between prokaryotes and eukaryotes.</title>
        <authorList>
            <person name="Spang A."/>
            <person name="Saw J.H."/>
            <person name="Jorgensen S.L."/>
            <person name="Zaremba-Niedzwiedzka K."/>
            <person name="Martijn J."/>
            <person name="Lind A.E."/>
            <person name="van Eijk R."/>
            <person name="Schleper C."/>
            <person name="Guy L."/>
            <person name="Ettema T.J."/>
        </authorList>
    </citation>
    <scope>NUCLEOTIDE SEQUENCE</scope>
</reference>
<organism evidence="1">
    <name type="scientific">marine sediment metagenome</name>
    <dbReference type="NCBI Taxonomy" id="412755"/>
    <lineage>
        <taxon>unclassified sequences</taxon>
        <taxon>metagenomes</taxon>
        <taxon>ecological metagenomes</taxon>
    </lineage>
</organism>
<protein>
    <recommendedName>
        <fullName evidence="2">LamG-like jellyroll fold domain-containing protein</fullName>
    </recommendedName>
</protein>
<proteinExistence type="predicted"/>
<feature type="non-terminal residue" evidence="1">
    <location>
        <position position="332"/>
    </location>
</feature>
<name>A0A0F9DJ02_9ZZZZ</name>
<dbReference type="InterPro" id="IPR013320">
    <property type="entry name" value="ConA-like_dom_sf"/>
</dbReference>
<dbReference type="Pfam" id="PF13385">
    <property type="entry name" value="Laminin_G_3"/>
    <property type="match status" value="1"/>
</dbReference>
<sequence>MTVDISRAPFPITYRELWLPRGIKGLTGPLPSSRYNGHEVTFTGARRGTTCDGVHFTGVATSNINCGAIHNGAAKLYLSFRFKLDQDFSSASGADLRLFGKFVGGADYIRVYLDAANGALVLASIVGGVWHFLITVTTSWNAGQWYNVIASMSNVAGMRLRIDGGVAVVNPAYVDAVPNGGDFVIGDGDDPGGGTGFEGVIADFFCKEGVDLTATQEEDLYRGIPPVTVDNEWLLDEGRGATAYDRGADGNNGALDAAGLAAVPPTLGWAWGRVKQPVISLDGINDYGQSSAGVDVSGAVTIVWAGKLKAIYDGVSDDHYLVEYFIDNNNHY</sequence>
<evidence type="ECO:0008006" key="2">
    <source>
        <dbReference type="Google" id="ProtNLM"/>
    </source>
</evidence>
<evidence type="ECO:0000313" key="1">
    <source>
        <dbReference type="EMBL" id="KKL53771.1"/>
    </source>
</evidence>
<accession>A0A0F9DJ02</accession>
<dbReference type="Gene3D" id="2.60.120.200">
    <property type="match status" value="1"/>
</dbReference>
<dbReference type="AlphaFoldDB" id="A0A0F9DJ02"/>